<protein>
    <submittedName>
        <fullName evidence="2">Uncharacterized protein</fullName>
    </submittedName>
</protein>
<accession>A0ABR2ZRB2</accession>
<dbReference type="Proteomes" id="UP001437256">
    <property type="component" value="Unassembled WGS sequence"/>
</dbReference>
<name>A0ABR2ZRB2_9AGAR</name>
<evidence type="ECO:0000313" key="3">
    <source>
        <dbReference type="Proteomes" id="UP001437256"/>
    </source>
</evidence>
<evidence type="ECO:0000256" key="1">
    <source>
        <dbReference type="SAM" id="MobiDB-lite"/>
    </source>
</evidence>
<feature type="compositionally biased region" description="Polar residues" evidence="1">
    <location>
        <begin position="65"/>
        <end position="78"/>
    </location>
</feature>
<organism evidence="2 3">
    <name type="scientific">Marasmius tenuissimus</name>
    <dbReference type="NCBI Taxonomy" id="585030"/>
    <lineage>
        <taxon>Eukaryota</taxon>
        <taxon>Fungi</taxon>
        <taxon>Dikarya</taxon>
        <taxon>Basidiomycota</taxon>
        <taxon>Agaricomycotina</taxon>
        <taxon>Agaricomycetes</taxon>
        <taxon>Agaricomycetidae</taxon>
        <taxon>Agaricales</taxon>
        <taxon>Marasmiineae</taxon>
        <taxon>Marasmiaceae</taxon>
        <taxon>Marasmius</taxon>
    </lineage>
</organism>
<keyword evidence="3" id="KW-1185">Reference proteome</keyword>
<gene>
    <name evidence="2" type="ORF">AAF712_009245</name>
</gene>
<sequence>MPLHSSFHTTRIHLISLSLHSSQCLGTLQLRTDTSDAHRHWTLIDSGRALILKLSRDFLRHPTDAHSTSNPPQSQQRNKGPPRPPSPFLWGIPQQHVGNFEYNWQEMEEREREMEALKAAKVEEERDQERRRVEYAMLAPWDLSHEDLESSPRVHAASASAKTGLAHSTSKSRSTRRKLSSSPYPLSGKGSPVVIAGGGPPRFKSSASPYGLQGRLKKAQVEMLENPALEKLHMLHRRDPYDHHVTDHTDASVGSPGICVDPQLL</sequence>
<proteinExistence type="predicted"/>
<evidence type="ECO:0000313" key="2">
    <source>
        <dbReference type="EMBL" id="KAL0063800.1"/>
    </source>
</evidence>
<feature type="region of interest" description="Disordered" evidence="1">
    <location>
        <begin position="62"/>
        <end position="90"/>
    </location>
</feature>
<comment type="caution">
    <text evidence="2">The sequence shown here is derived from an EMBL/GenBank/DDBJ whole genome shotgun (WGS) entry which is preliminary data.</text>
</comment>
<dbReference type="EMBL" id="JBBXMP010000073">
    <property type="protein sequence ID" value="KAL0063800.1"/>
    <property type="molecule type" value="Genomic_DNA"/>
</dbReference>
<reference evidence="2 3" key="1">
    <citation type="submission" date="2024-05" db="EMBL/GenBank/DDBJ databases">
        <title>A draft genome resource for the thread blight pathogen Marasmius tenuissimus strain MS-2.</title>
        <authorList>
            <person name="Yulfo-Soto G.E."/>
            <person name="Baruah I.K."/>
            <person name="Amoako-Attah I."/>
            <person name="Bukari Y."/>
            <person name="Meinhardt L.W."/>
            <person name="Bailey B.A."/>
            <person name="Cohen S.P."/>
        </authorList>
    </citation>
    <scope>NUCLEOTIDE SEQUENCE [LARGE SCALE GENOMIC DNA]</scope>
    <source>
        <strain evidence="2 3">MS-2</strain>
    </source>
</reference>
<feature type="region of interest" description="Disordered" evidence="1">
    <location>
        <begin position="149"/>
        <end position="191"/>
    </location>
</feature>